<evidence type="ECO:0000256" key="1">
    <source>
        <dbReference type="SAM" id="MobiDB-lite"/>
    </source>
</evidence>
<name>A0AAN9TS84_9HEMI</name>
<gene>
    <name evidence="2" type="ORF">V9T40_001400</name>
</gene>
<dbReference type="AlphaFoldDB" id="A0AAN9TS84"/>
<dbReference type="EMBL" id="JBBCAQ010000034">
    <property type="protein sequence ID" value="KAK7580771.1"/>
    <property type="molecule type" value="Genomic_DNA"/>
</dbReference>
<proteinExistence type="predicted"/>
<accession>A0AAN9TS84</accession>
<sequence length="100" mass="11335">MPDSVRIFSTYKMRMAKDNGVLFPIRMAYRELAGRPPKSPCETFTPKCHDRDYIISDILFVFINVISCVCRKRNLAQGIKSTETAGSNKSSKCTPLELQT</sequence>
<evidence type="ECO:0000313" key="3">
    <source>
        <dbReference type="Proteomes" id="UP001367676"/>
    </source>
</evidence>
<reference evidence="2 3" key="1">
    <citation type="submission" date="2024-03" db="EMBL/GenBank/DDBJ databases">
        <title>Adaptation during the transition from Ophiocordyceps entomopathogen to insect associate is accompanied by gene loss and intensified selection.</title>
        <authorList>
            <person name="Ward C.M."/>
            <person name="Onetto C.A."/>
            <person name="Borneman A.R."/>
        </authorList>
    </citation>
    <scope>NUCLEOTIDE SEQUENCE [LARGE SCALE GENOMIC DNA]</scope>
    <source>
        <strain evidence="2">AWRI1</strain>
        <tissue evidence="2">Single Adult Female</tissue>
    </source>
</reference>
<dbReference type="Proteomes" id="UP001367676">
    <property type="component" value="Unassembled WGS sequence"/>
</dbReference>
<feature type="region of interest" description="Disordered" evidence="1">
    <location>
        <begin position="81"/>
        <end position="100"/>
    </location>
</feature>
<protein>
    <submittedName>
        <fullName evidence="2">Uncharacterized protein</fullName>
    </submittedName>
</protein>
<keyword evidence="3" id="KW-1185">Reference proteome</keyword>
<evidence type="ECO:0000313" key="2">
    <source>
        <dbReference type="EMBL" id="KAK7580771.1"/>
    </source>
</evidence>
<comment type="caution">
    <text evidence="2">The sequence shown here is derived from an EMBL/GenBank/DDBJ whole genome shotgun (WGS) entry which is preliminary data.</text>
</comment>
<organism evidence="2 3">
    <name type="scientific">Parthenolecanium corni</name>
    <dbReference type="NCBI Taxonomy" id="536013"/>
    <lineage>
        <taxon>Eukaryota</taxon>
        <taxon>Metazoa</taxon>
        <taxon>Ecdysozoa</taxon>
        <taxon>Arthropoda</taxon>
        <taxon>Hexapoda</taxon>
        <taxon>Insecta</taxon>
        <taxon>Pterygota</taxon>
        <taxon>Neoptera</taxon>
        <taxon>Paraneoptera</taxon>
        <taxon>Hemiptera</taxon>
        <taxon>Sternorrhyncha</taxon>
        <taxon>Coccoidea</taxon>
        <taxon>Coccidae</taxon>
        <taxon>Parthenolecanium</taxon>
    </lineage>
</organism>